<keyword evidence="3" id="KW-0597">Phosphoprotein</keyword>
<proteinExistence type="predicted"/>
<evidence type="ECO:0000256" key="5">
    <source>
        <dbReference type="ARBA" id="ARBA00022679"/>
    </source>
</evidence>
<dbReference type="FunFam" id="1.10.510.10:FF:000146">
    <property type="entry name" value="LRR receptor-like serine/threonine-protein kinase IOS1"/>
    <property type="match status" value="1"/>
</dbReference>
<dbReference type="PROSITE" id="PS00107">
    <property type="entry name" value="PROTEIN_KINASE_ATP"/>
    <property type="match status" value="1"/>
</dbReference>
<keyword evidence="20" id="KW-1185">Reference proteome</keyword>
<evidence type="ECO:0000256" key="6">
    <source>
        <dbReference type="ARBA" id="ARBA00022692"/>
    </source>
</evidence>
<dbReference type="Gene3D" id="1.10.510.10">
    <property type="entry name" value="Transferase(Phosphotransferase) domain 1"/>
    <property type="match status" value="1"/>
</dbReference>
<protein>
    <recommendedName>
        <fullName evidence="18">Protein kinase domain-containing protein</fullName>
    </recommendedName>
</protein>
<evidence type="ECO:0000256" key="16">
    <source>
        <dbReference type="SAM" id="Phobius"/>
    </source>
</evidence>
<dbReference type="CDD" id="cd14066">
    <property type="entry name" value="STKc_IRAK"/>
    <property type="match status" value="1"/>
</dbReference>
<evidence type="ECO:0000256" key="8">
    <source>
        <dbReference type="ARBA" id="ARBA00022737"/>
    </source>
</evidence>
<evidence type="ECO:0000256" key="15">
    <source>
        <dbReference type="PROSITE-ProRule" id="PRU10141"/>
    </source>
</evidence>
<organism evidence="19 20">
    <name type="scientific">Microthlaspi erraticum</name>
    <dbReference type="NCBI Taxonomy" id="1685480"/>
    <lineage>
        <taxon>Eukaryota</taxon>
        <taxon>Viridiplantae</taxon>
        <taxon>Streptophyta</taxon>
        <taxon>Embryophyta</taxon>
        <taxon>Tracheophyta</taxon>
        <taxon>Spermatophyta</taxon>
        <taxon>Magnoliopsida</taxon>
        <taxon>eudicotyledons</taxon>
        <taxon>Gunneridae</taxon>
        <taxon>Pentapetalae</taxon>
        <taxon>rosids</taxon>
        <taxon>malvids</taxon>
        <taxon>Brassicales</taxon>
        <taxon>Brassicaceae</taxon>
        <taxon>Coluteocarpeae</taxon>
        <taxon>Microthlaspi</taxon>
    </lineage>
</organism>
<keyword evidence="7 17" id="KW-0732">Signal</keyword>
<gene>
    <name evidence="19" type="ORF">MERR_LOCUS4912</name>
</gene>
<dbReference type="GO" id="GO:0005524">
    <property type="term" value="F:ATP binding"/>
    <property type="evidence" value="ECO:0007669"/>
    <property type="project" value="UniProtKB-UniRule"/>
</dbReference>
<accession>A0A6D2HUP8</accession>
<dbReference type="PANTHER" id="PTHR45631:SF124">
    <property type="entry name" value="LEUCINE-RICH REPEAT PROTEIN KINASE FAMILY PROTEIN"/>
    <property type="match status" value="1"/>
</dbReference>
<evidence type="ECO:0000256" key="11">
    <source>
        <dbReference type="ARBA" id="ARBA00022840"/>
    </source>
</evidence>
<keyword evidence="6 16" id="KW-0812">Transmembrane</keyword>
<keyword evidence="12 16" id="KW-1133">Transmembrane helix</keyword>
<comment type="caution">
    <text evidence="19">The sequence shown here is derived from an EMBL/GenBank/DDBJ whole genome shotgun (WGS) entry which is preliminary data.</text>
</comment>
<keyword evidence="2" id="KW-0723">Serine/threonine-protein kinase</keyword>
<dbReference type="GO" id="GO:0016020">
    <property type="term" value="C:membrane"/>
    <property type="evidence" value="ECO:0007669"/>
    <property type="project" value="UniProtKB-SubCell"/>
</dbReference>
<dbReference type="GO" id="GO:0004674">
    <property type="term" value="F:protein serine/threonine kinase activity"/>
    <property type="evidence" value="ECO:0007669"/>
    <property type="project" value="UniProtKB-KW"/>
</dbReference>
<dbReference type="InterPro" id="IPR032675">
    <property type="entry name" value="LRR_dom_sf"/>
</dbReference>
<dbReference type="SMART" id="SM00220">
    <property type="entry name" value="S_TKc"/>
    <property type="match status" value="1"/>
</dbReference>
<dbReference type="InterPro" id="IPR011009">
    <property type="entry name" value="Kinase-like_dom_sf"/>
</dbReference>
<dbReference type="SUPFAM" id="SSF52058">
    <property type="entry name" value="L domain-like"/>
    <property type="match status" value="1"/>
</dbReference>
<keyword evidence="11 15" id="KW-0067">ATP-binding</keyword>
<dbReference type="InterPro" id="IPR024788">
    <property type="entry name" value="Malectin-like_Carb-bd_dom"/>
</dbReference>
<keyword evidence="10" id="KW-0418">Kinase</keyword>
<dbReference type="Proteomes" id="UP000467841">
    <property type="component" value="Unassembled WGS sequence"/>
</dbReference>
<dbReference type="EMBL" id="CACVBM020000333">
    <property type="protein sequence ID" value="CAA7017677.1"/>
    <property type="molecule type" value="Genomic_DNA"/>
</dbReference>
<evidence type="ECO:0000256" key="7">
    <source>
        <dbReference type="ARBA" id="ARBA00022729"/>
    </source>
</evidence>
<dbReference type="OrthoDB" id="2017114at2759"/>
<reference evidence="19" key="1">
    <citation type="submission" date="2020-01" db="EMBL/GenBank/DDBJ databases">
        <authorList>
            <person name="Mishra B."/>
        </authorList>
    </citation>
    <scope>NUCLEOTIDE SEQUENCE [LARGE SCALE GENOMIC DNA]</scope>
</reference>
<keyword evidence="4" id="KW-0433">Leucine-rich repeat</keyword>
<feature type="transmembrane region" description="Helical" evidence="16">
    <location>
        <begin position="507"/>
        <end position="531"/>
    </location>
</feature>
<evidence type="ECO:0000256" key="17">
    <source>
        <dbReference type="SAM" id="SignalP"/>
    </source>
</evidence>
<evidence type="ECO:0000256" key="14">
    <source>
        <dbReference type="ARBA" id="ARBA00023170"/>
    </source>
</evidence>
<dbReference type="Gene3D" id="3.30.200.20">
    <property type="entry name" value="Phosphorylase Kinase, domain 1"/>
    <property type="match status" value="1"/>
</dbReference>
<evidence type="ECO:0000256" key="13">
    <source>
        <dbReference type="ARBA" id="ARBA00023136"/>
    </source>
</evidence>
<dbReference type="InterPro" id="IPR017441">
    <property type="entry name" value="Protein_kinase_ATP_BS"/>
</dbReference>
<comment type="subcellular location">
    <subcellularLocation>
        <location evidence="1">Membrane</location>
        <topology evidence="1">Single-pass membrane protein</topology>
    </subcellularLocation>
</comment>
<keyword evidence="13 16" id="KW-0472">Membrane</keyword>
<dbReference type="InterPro" id="IPR000719">
    <property type="entry name" value="Prot_kinase_dom"/>
</dbReference>
<keyword evidence="14" id="KW-0675">Receptor</keyword>
<evidence type="ECO:0000256" key="9">
    <source>
        <dbReference type="ARBA" id="ARBA00022741"/>
    </source>
</evidence>
<dbReference type="PROSITE" id="PS00108">
    <property type="entry name" value="PROTEIN_KINASE_ST"/>
    <property type="match status" value="1"/>
</dbReference>
<feature type="binding site" evidence="15">
    <location>
        <position position="604"/>
    </location>
    <ligand>
        <name>ATP</name>
        <dbReference type="ChEBI" id="CHEBI:30616"/>
    </ligand>
</feature>
<dbReference type="PANTHER" id="PTHR45631">
    <property type="entry name" value="OS07G0107800 PROTEIN-RELATED"/>
    <property type="match status" value="1"/>
</dbReference>
<dbReference type="Gene3D" id="3.80.10.10">
    <property type="entry name" value="Ribonuclease Inhibitor"/>
    <property type="match status" value="1"/>
</dbReference>
<dbReference type="Pfam" id="PF12819">
    <property type="entry name" value="Malectin_like"/>
    <property type="match status" value="1"/>
</dbReference>
<evidence type="ECO:0000256" key="4">
    <source>
        <dbReference type="ARBA" id="ARBA00022614"/>
    </source>
</evidence>
<keyword evidence="9 15" id="KW-0547">Nucleotide-binding</keyword>
<feature type="domain" description="Protein kinase" evidence="18">
    <location>
        <begin position="576"/>
        <end position="850"/>
    </location>
</feature>
<keyword evidence="5" id="KW-0808">Transferase</keyword>
<evidence type="ECO:0000259" key="18">
    <source>
        <dbReference type="PROSITE" id="PS50011"/>
    </source>
</evidence>
<evidence type="ECO:0000313" key="20">
    <source>
        <dbReference type="Proteomes" id="UP000467841"/>
    </source>
</evidence>
<sequence>MKSHALLAIIGLFSVIVGAQKQEGFISLDCGFPIEESPYTDPSNGLTYTSDSTFIQTGKSATVNKDSNIKLLKPYLTLRYFPEGKRNCYSFIVKRGTNYLIYVSFVYGNYDGLNVIPNFDLYLGPDKWTRIDLDGRQNGTREEIIHKARSNSLDICLVKTGPTVPLVSAIEIRPLRNDTYVTQSGSLRLSFREYYSNSGGYIRYEDDVYDRIWSAQFDSSYTQLTTNLDINNSNIYEIPKVALKSAATPKNSSEPLIFTWYPQPSNSEVYLFMHFAEIQTLEANETREFDISLKGNFNYSRFSPDKLEVFTIYTDTPMKCGSEGCSLELVRTPNSTLPPLINALEAFKVIQFPQLETNLSDVSAIKNIKATYGLSKISWQGDPCLPQDLSWENLNCTYVFNTSTPPRIISLNLPASGLTGTIAPSLQNLTQIQELDLSNNSLTGPVPAFLANMKSLSLINLSGNNLSGSVPQSLLDREMQGLVLLRLDGNPKLCRFSSCNSKKKNGILVPVIASVASVVVLVVIVALFFVYRKKKVPSDALPDVPVEDVGHAKQSEPSFLSKKIRFTYSEVQEMTNNFQRTLGEGGFGIVYHGCVNGNQQVAVKLLSQSSSQGYKHFKAEVELLMRVHHINLVSLVGYCDEGDNLALIYEYMPNGDLKQHLSGKRGGFVLSWESRLRIAVDAALGLEYLHTGCKPPIVHRDIKSTNILVDECFQGKLADFGLSRSFPMGNETYVSTVVAGTPGYLDPEYYQTNWLTEKSDIYSFGIVLLEIITNRKIIDQSREKPHIVEWVGLIIGKGDIGNIVDPNLHRDYDIGSVWKAIEIAMSCVNLSSVKRPSMSQVVSDLKDCLISENSRTGESRDMNSVSSVEFSMDIDTQMIPKAR</sequence>
<dbReference type="Pfam" id="PF00069">
    <property type="entry name" value="Pkinase"/>
    <property type="match status" value="1"/>
</dbReference>
<dbReference type="FunFam" id="3.30.200.20:FF:000394">
    <property type="entry name" value="Leucine-rich repeat receptor-like protein kinase"/>
    <property type="match status" value="1"/>
</dbReference>
<feature type="signal peptide" evidence="17">
    <location>
        <begin position="1"/>
        <end position="19"/>
    </location>
</feature>
<evidence type="ECO:0000256" key="10">
    <source>
        <dbReference type="ARBA" id="ARBA00022777"/>
    </source>
</evidence>
<keyword evidence="8" id="KW-0677">Repeat</keyword>
<evidence type="ECO:0000256" key="1">
    <source>
        <dbReference type="ARBA" id="ARBA00004167"/>
    </source>
</evidence>
<evidence type="ECO:0000256" key="12">
    <source>
        <dbReference type="ARBA" id="ARBA00022989"/>
    </source>
</evidence>
<dbReference type="AlphaFoldDB" id="A0A6D2HUP8"/>
<dbReference type="FunFam" id="3.80.10.10:FF:000129">
    <property type="entry name" value="Leucine-rich repeat receptor-like kinase"/>
    <property type="match status" value="1"/>
</dbReference>
<feature type="chain" id="PRO_5025484371" description="Protein kinase domain-containing protein" evidence="17">
    <location>
        <begin position="20"/>
        <end position="883"/>
    </location>
</feature>
<evidence type="ECO:0000256" key="3">
    <source>
        <dbReference type="ARBA" id="ARBA00022553"/>
    </source>
</evidence>
<dbReference type="SUPFAM" id="SSF56112">
    <property type="entry name" value="Protein kinase-like (PK-like)"/>
    <property type="match status" value="1"/>
</dbReference>
<dbReference type="InterPro" id="IPR008271">
    <property type="entry name" value="Ser/Thr_kinase_AS"/>
</dbReference>
<evidence type="ECO:0000256" key="2">
    <source>
        <dbReference type="ARBA" id="ARBA00022527"/>
    </source>
</evidence>
<name>A0A6D2HUP8_9BRAS</name>
<evidence type="ECO:0000313" key="19">
    <source>
        <dbReference type="EMBL" id="CAA7017677.1"/>
    </source>
</evidence>
<dbReference type="PROSITE" id="PS50011">
    <property type="entry name" value="PROTEIN_KINASE_DOM"/>
    <property type="match status" value="1"/>
</dbReference>